<evidence type="ECO:0008006" key="3">
    <source>
        <dbReference type="Google" id="ProtNLM"/>
    </source>
</evidence>
<comment type="caution">
    <text evidence="1">The sequence shown here is derived from an EMBL/GenBank/DDBJ whole genome shotgun (WGS) entry which is preliminary data.</text>
</comment>
<dbReference type="OrthoDB" id="3564840at2"/>
<keyword evidence="2" id="KW-1185">Reference proteome</keyword>
<evidence type="ECO:0000313" key="1">
    <source>
        <dbReference type="EMBL" id="OPF80401.1"/>
    </source>
</evidence>
<gene>
    <name evidence="1" type="ORF">VT50_0213235</name>
</gene>
<protein>
    <recommendedName>
        <fullName evidence="3">Aminotransferase class I/classII domain-containing protein</fullName>
    </recommendedName>
</protein>
<dbReference type="PANTHER" id="PTHR46577:SF1">
    <property type="entry name" value="HTH-TYPE TRANSCRIPTIONAL REGULATORY PROTEIN GABR"/>
    <property type="match status" value="1"/>
</dbReference>
<dbReference type="PANTHER" id="PTHR46577">
    <property type="entry name" value="HTH-TYPE TRANSCRIPTIONAL REGULATORY PROTEIN GABR"/>
    <property type="match status" value="1"/>
</dbReference>
<dbReference type="Proteomes" id="UP000033615">
    <property type="component" value="Unassembled WGS sequence"/>
</dbReference>
<name>A0A1V4D6T7_9ACTN</name>
<dbReference type="InterPro" id="IPR051446">
    <property type="entry name" value="HTH_trans_reg/aminotransferase"/>
</dbReference>
<accession>A0A1V4D6T7</accession>
<organism evidence="1 2">
    <name type="scientific">Streptomyces antioxidans</name>
    <dbReference type="NCBI Taxonomy" id="1507734"/>
    <lineage>
        <taxon>Bacteria</taxon>
        <taxon>Bacillati</taxon>
        <taxon>Actinomycetota</taxon>
        <taxon>Actinomycetes</taxon>
        <taxon>Kitasatosporales</taxon>
        <taxon>Streptomycetaceae</taxon>
        <taxon>Streptomyces</taxon>
    </lineage>
</organism>
<dbReference type="Gene3D" id="3.90.1150.10">
    <property type="entry name" value="Aspartate Aminotransferase, domain 1"/>
    <property type="match status" value="1"/>
</dbReference>
<dbReference type="EMBL" id="LAKD02000031">
    <property type="protein sequence ID" value="OPF80401.1"/>
    <property type="molecule type" value="Genomic_DNA"/>
</dbReference>
<dbReference type="InterPro" id="IPR015422">
    <property type="entry name" value="PyrdxlP-dep_Trfase_small"/>
</dbReference>
<proteinExistence type="predicted"/>
<sequence length="148" mass="15958">MAPTALTGEIAASLRSGGWTPMRFALEAAHRWQRDGTVQKLVAAKQREAAVRQGIAAGHLADFAVRTDPRSYYCWWQLPRPWRADTFVAAAARHGIGVVPAAAFTVNGHHAPNAVRLGLASPARDVLARALGTLVELARSTPEDRVTD</sequence>
<reference evidence="1" key="1">
    <citation type="submission" date="2016-12" db="EMBL/GenBank/DDBJ databases">
        <title>Genome sequence of Streptomyces antioxidans MUSC 164.</title>
        <authorList>
            <person name="Lee L.-H."/>
            <person name="Ser H.-L."/>
        </authorList>
    </citation>
    <scope>NUCLEOTIDE SEQUENCE [LARGE SCALE GENOMIC DNA]</scope>
    <source>
        <strain evidence="1">MUSC 164</strain>
    </source>
</reference>
<dbReference type="SUPFAM" id="SSF53383">
    <property type="entry name" value="PLP-dependent transferases"/>
    <property type="match status" value="1"/>
</dbReference>
<evidence type="ECO:0000313" key="2">
    <source>
        <dbReference type="Proteomes" id="UP000033615"/>
    </source>
</evidence>
<dbReference type="InterPro" id="IPR015424">
    <property type="entry name" value="PyrdxlP-dep_Trfase"/>
</dbReference>
<dbReference type="AlphaFoldDB" id="A0A1V4D6T7"/>